<dbReference type="EMBL" id="JAEUBD010000983">
    <property type="protein sequence ID" value="KAH3669684.1"/>
    <property type="molecule type" value="Genomic_DNA"/>
</dbReference>
<evidence type="ECO:0000256" key="1">
    <source>
        <dbReference type="ARBA" id="ARBA00023002"/>
    </source>
</evidence>
<dbReference type="InterPro" id="IPR018170">
    <property type="entry name" value="Aldo/ket_reductase_CS"/>
</dbReference>
<protein>
    <recommendedName>
        <fullName evidence="5">2-dehydropantolactone reductase</fullName>
        <ecNumber evidence="4">1.1.1.358</ecNumber>
    </recommendedName>
    <alternativeName>
        <fullName evidence="5">2-dehydropantolactone reductase</fullName>
    </alternativeName>
    <alternativeName>
        <fullName evidence="6">Ketopantoyl-lactone reductase</fullName>
    </alternativeName>
</protein>
<evidence type="ECO:0000256" key="4">
    <source>
        <dbReference type="ARBA" id="ARBA00066965"/>
    </source>
</evidence>
<evidence type="ECO:0000259" key="10">
    <source>
        <dbReference type="Pfam" id="PF00248"/>
    </source>
</evidence>
<comment type="catalytic activity">
    <reaction evidence="2">
        <text>(R)-pantolactone + NADP(+) = 2-dehydropantolactone + NADPH + H(+)</text>
        <dbReference type="Rhea" id="RHEA:18981"/>
        <dbReference type="ChEBI" id="CHEBI:15378"/>
        <dbReference type="ChEBI" id="CHEBI:16719"/>
        <dbReference type="ChEBI" id="CHEBI:18395"/>
        <dbReference type="ChEBI" id="CHEBI:57783"/>
        <dbReference type="ChEBI" id="CHEBI:58349"/>
        <dbReference type="EC" id="1.1.1.358"/>
    </reaction>
</comment>
<dbReference type="PANTHER" id="PTHR43827">
    <property type="entry name" value="2,5-DIKETO-D-GLUCONIC ACID REDUCTASE"/>
    <property type="match status" value="1"/>
</dbReference>
<evidence type="ECO:0000313" key="11">
    <source>
        <dbReference type="EMBL" id="KAH3669684.1"/>
    </source>
</evidence>
<evidence type="ECO:0000256" key="2">
    <source>
        <dbReference type="ARBA" id="ARBA00050878"/>
    </source>
</evidence>
<reference evidence="11" key="2">
    <citation type="submission" date="2021-01" db="EMBL/GenBank/DDBJ databases">
        <authorList>
            <person name="Schikora-Tamarit M.A."/>
        </authorList>
    </citation>
    <scope>NUCLEOTIDE SEQUENCE</scope>
    <source>
        <strain evidence="11">NCAIM Y.01608</strain>
    </source>
</reference>
<evidence type="ECO:0000256" key="5">
    <source>
        <dbReference type="ARBA" id="ARBA00079693"/>
    </source>
</evidence>
<dbReference type="PRINTS" id="PR00069">
    <property type="entry name" value="ALDKETRDTASE"/>
</dbReference>
<dbReference type="GO" id="GO:0047011">
    <property type="term" value="F:2-dehydropantolactone reductase (A-specific) activity"/>
    <property type="evidence" value="ECO:0007669"/>
    <property type="project" value="UniProtKB-ARBA"/>
</dbReference>
<evidence type="ECO:0000256" key="8">
    <source>
        <dbReference type="PIRSR" id="PIRSR000097-2"/>
    </source>
</evidence>
<dbReference type="PIRSF" id="PIRSF000097">
    <property type="entry name" value="AKR"/>
    <property type="match status" value="1"/>
</dbReference>
<accession>A0A9P8PDW7</accession>
<organism evidence="11 12">
    <name type="scientific">Ogataea polymorpha</name>
    <dbReference type="NCBI Taxonomy" id="460523"/>
    <lineage>
        <taxon>Eukaryota</taxon>
        <taxon>Fungi</taxon>
        <taxon>Dikarya</taxon>
        <taxon>Ascomycota</taxon>
        <taxon>Saccharomycotina</taxon>
        <taxon>Pichiomycetes</taxon>
        <taxon>Pichiales</taxon>
        <taxon>Pichiaceae</taxon>
        <taxon>Ogataea</taxon>
    </lineage>
</organism>
<dbReference type="Proteomes" id="UP000788993">
    <property type="component" value="Unassembled WGS sequence"/>
</dbReference>
<comment type="caution">
    <text evidence="11">The sequence shown here is derived from an EMBL/GenBank/DDBJ whole genome shotgun (WGS) entry which is preliminary data.</text>
</comment>
<sequence>MLSKLVKLNNGSYLPLMGLGTWELRNATEVVKEALNIGYRLIDTAVLYGNEKECAQGVLEWMKEDPEHNRREHVCYITKLWTNQHGYENAKKAIKGCLEQIDGLKYIDLLLIHAPTQGKKMRLETYQAMQEAVDEGVVKSIGVSNYGIDHLKELLSWPGLKYKPVANEIEVSPWCMRQELCNFCSENDIAVIAFAPFSHANRINDPDAVAIAKKKGVTPAQVLVRWSVQKGYVPIPKTKNLDRLATNFDVLSFELSDEEMKTLDHPDVHDPSDWEVTTCP</sequence>
<dbReference type="PROSITE" id="PS00063">
    <property type="entry name" value="ALDOKETO_REDUCTASE_3"/>
    <property type="match status" value="1"/>
</dbReference>
<evidence type="ECO:0000256" key="7">
    <source>
        <dbReference type="PIRSR" id="PIRSR000097-1"/>
    </source>
</evidence>
<dbReference type="AlphaFoldDB" id="A0A9P8PDW7"/>
<dbReference type="EC" id="1.1.1.358" evidence="4"/>
<dbReference type="Gene3D" id="3.20.20.100">
    <property type="entry name" value="NADP-dependent oxidoreductase domain"/>
    <property type="match status" value="1"/>
</dbReference>
<dbReference type="InterPro" id="IPR023210">
    <property type="entry name" value="NADP_OxRdtase_dom"/>
</dbReference>
<dbReference type="PANTHER" id="PTHR43827:SF13">
    <property type="entry name" value="ALDO_KETO REDUCTASE FAMILY PROTEIN"/>
    <property type="match status" value="1"/>
</dbReference>
<feature type="domain" description="NADP-dependent oxidoreductase" evidence="10">
    <location>
        <begin position="17"/>
        <end position="264"/>
    </location>
</feature>
<feature type="site" description="Lowers pKa of active site Tyr" evidence="9">
    <location>
        <position position="79"/>
    </location>
</feature>
<keyword evidence="1" id="KW-0560">Oxidoreductase</keyword>
<dbReference type="InterPro" id="IPR020471">
    <property type="entry name" value="AKR"/>
</dbReference>
<gene>
    <name evidence="11" type="ORF">OGATHE_002496</name>
</gene>
<dbReference type="PROSITE" id="PS00062">
    <property type="entry name" value="ALDOKETO_REDUCTASE_2"/>
    <property type="match status" value="1"/>
</dbReference>
<dbReference type="SUPFAM" id="SSF51430">
    <property type="entry name" value="NAD(P)-linked oxidoreductase"/>
    <property type="match status" value="1"/>
</dbReference>
<evidence type="ECO:0000256" key="3">
    <source>
        <dbReference type="ARBA" id="ARBA00051098"/>
    </source>
</evidence>
<dbReference type="FunFam" id="3.20.20.100:FF:000002">
    <property type="entry name" value="2,5-diketo-D-gluconic acid reductase A"/>
    <property type="match status" value="1"/>
</dbReference>
<dbReference type="GO" id="GO:0042180">
    <property type="term" value="P:ketone metabolic process"/>
    <property type="evidence" value="ECO:0007669"/>
    <property type="project" value="UniProtKB-ARBA"/>
</dbReference>
<evidence type="ECO:0000256" key="9">
    <source>
        <dbReference type="PIRSR" id="PIRSR000097-3"/>
    </source>
</evidence>
<reference evidence="11" key="1">
    <citation type="journal article" date="2021" name="Open Biol.">
        <title>Shared evolutionary footprints suggest mitochondrial oxidative damage underlies multiple complex I losses in fungi.</title>
        <authorList>
            <person name="Schikora-Tamarit M.A."/>
            <person name="Marcet-Houben M."/>
            <person name="Nosek J."/>
            <person name="Gabaldon T."/>
        </authorList>
    </citation>
    <scope>NUCLEOTIDE SEQUENCE</scope>
    <source>
        <strain evidence="11">NCAIM Y.01608</strain>
    </source>
</reference>
<name>A0A9P8PDW7_9ASCO</name>
<evidence type="ECO:0000313" key="12">
    <source>
        <dbReference type="Proteomes" id="UP000788993"/>
    </source>
</evidence>
<dbReference type="CDD" id="cd19071">
    <property type="entry name" value="AKR_AKR1-5-like"/>
    <property type="match status" value="1"/>
</dbReference>
<evidence type="ECO:0000256" key="6">
    <source>
        <dbReference type="ARBA" id="ARBA00081322"/>
    </source>
</evidence>
<feature type="active site" description="Proton donor" evidence="7">
    <location>
        <position position="48"/>
    </location>
</feature>
<comment type="catalytic activity">
    <reaction evidence="3">
        <text>isatin + NADPH + H(+) = 3-hydroxyindolin-2-one + NADP(+)</text>
        <dbReference type="Rhea" id="RHEA:68608"/>
        <dbReference type="ChEBI" id="CHEBI:15378"/>
        <dbReference type="ChEBI" id="CHEBI:27539"/>
        <dbReference type="ChEBI" id="CHEBI:28536"/>
        <dbReference type="ChEBI" id="CHEBI:57783"/>
        <dbReference type="ChEBI" id="CHEBI:58349"/>
    </reaction>
</comment>
<dbReference type="Pfam" id="PF00248">
    <property type="entry name" value="Aldo_ket_red"/>
    <property type="match status" value="1"/>
</dbReference>
<dbReference type="InterPro" id="IPR036812">
    <property type="entry name" value="NAD(P)_OxRdtase_dom_sf"/>
</dbReference>
<proteinExistence type="predicted"/>
<feature type="binding site" evidence="8">
    <location>
        <position position="113"/>
    </location>
    <ligand>
        <name>substrate</name>
    </ligand>
</feature>
<keyword evidence="12" id="KW-1185">Reference proteome</keyword>